<dbReference type="OrthoDB" id="6132182at2759"/>
<dbReference type="PANTHER" id="PTHR11474:SF126">
    <property type="entry name" value="TYROSINASE-LIKE PROTEIN TYR-1-RELATED"/>
    <property type="match status" value="1"/>
</dbReference>
<dbReference type="AlphaFoldDB" id="A0A6P8IXU5"/>
<dbReference type="SUPFAM" id="SSF48056">
    <property type="entry name" value="Di-copper centre-containing domain"/>
    <property type="match status" value="1"/>
</dbReference>
<organism evidence="5 6">
    <name type="scientific">Actinia tenebrosa</name>
    <name type="common">Australian red waratah sea anemone</name>
    <dbReference type="NCBI Taxonomy" id="6105"/>
    <lineage>
        <taxon>Eukaryota</taxon>
        <taxon>Metazoa</taxon>
        <taxon>Cnidaria</taxon>
        <taxon>Anthozoa</taxon>
        <taxon>Hexacorallia</taxon>
        <taxon>Actiniaria</taxon>
        <taxon>Actiniidae</taxon>
        <taxon>Actinia</taxon>
    </lineage>
</organism>
<evidence type="ECO:0000313" key="5">
    <source>
        <dbReference type="Proteomes" id="UP000515163"/>
    </source>
</evidence>
<keyword evidence="5" id="KW-1185">Reference proteome</keyword>
<keyword evidence="1" id="KW-0479">Metal-binding</keyword>
<dbReference type="GO" id="GO:0046872">
    <property type="term" value="F:metal ion binding"/>
    <property type="evidence" value="ECO:0007669"/>
    <property type="project" value="UniProtKB-KW"/>
</dbReference>
<gene>
    <name evidence="6" type="primary">LOC116305034</name>
</gene>
<dbReference type="InterPro" id="IPR008922">
    <property type="entry name" value="Di-copper_centre_dom_sf"/>
</dbReference>
<evidence type="ECO:0000313" key="6">
    <source>
        <dbReference type="RefSeq" id="XP_031570715.1"/>
    </source>
</evidence>
<accession>A0A6P8IXU5</accession>
<dbReference type="InterPro" id="IPR002227">
    <property type="entry name" value="Tyrosinase_Cu-bd"/>
</dbReference>
<dbReference type="GeneID" id="116305034"/>
<evidence type="ECO:0000256" key="1">
    <source>
        <dbReference type="ARBA" id="ARBA00022723"/>
    </source>
</evidence>
<dbReference type="PRINTS" id="PR00092">
    <property type="entry name" value="TYROSINASE"/>
</dbReference>
<dbReference type="PROSITE" id="PS00497">
    <property type="entry name" value="TYROSINASE_1"/>
    <property type="match status" value="1"/>
</dbReference>
<feature type="chain" id="PRO_5027784008" evidence="3">
    <location>
        <begin position="24"/>
        <end position="444"/>
    </location>
</feature>
<name>A0A6P8IXU5_ACTTE</name>
<feature type="signal peptide" evidence="3">
    <location>
        <begin position="1"/>
        <end position="23"/>
    </location>
</feature>
<evidence type="ECO:0000259" key="4">
    <source>
        <dbReference type="PROSITE" id="PS00497"/>
    </source>
</evidence>
<dbReference type="InterPro" id="IPR050316">
    <property type="entry name" value="Tyrosinase/Hemocyanin"/>
</dbReference>
<dbReference type="Proteomes" id="UP000515163">
    <property type="component" value="Unplaced"/>
</dbReference>
<dbReference type="Gene3D" id="1.10.1280.10">
    <property type="entry name" value="Di-copper center containing domain from catechol oxidase"/>
    <property type="match status" value="1"/>
</dbReference>
<evidence type="ECO:0000256" key="3">
    <source>
        <dbReference type="SAM" id="SignalP"/>
    </source>
</evidence>
<reference evidence="6" key="1">
    <citation type="submission" date="2025-08" db="UniProtKB">
        <authorList>
            <consortium name="RefSeq"/>
        </authorList>
    </citation>
    <scope>IDENTIFICATION</scope>
    <source>
        <tissue evidence="6">Tentacle</tissue>
    </source>
</reference>
<dbReference type="GO" id="GO:0016491">
    <property type="term" value="F:oxidoreductase activity"/>
    <property type="evidence" value="ECO:0007669"/>
    <property type="project" value="InterPro"/>
</dbReference>
<evidence type="ECO:0000256" key="2">
    <source>
        <dbReference type="ARBA" id="ARBA00023008"/>
    </source>
</evidence>
<dbReference type="Pfam" id="PF00264">
    <property type="entry name" value="Tyrosinase"/>
    <property type="match status" value="1"/>
</dbReference>
<feature type="domain" description="Tyrosinase copper-binding" evidence="4">
    <location>
        <begin position="187"/>
        <end position="205"/>
    </location>
</feature>
<dbReference type="InParanoid" id="A0A6P8IXU5"/>
<keyword evidence="3" id="KW-0732">Signal</keyword>
<protein>
    <submittedName>
        <fullName evidence="6">Uncharacterized protein LOC116305034</fullName>
    </submittedName>
</protein>
<dbReference type="PANTHER" id="PTHR11474">
    <property type="entry name" value="TYROSINASE FAMILY MEMBER"/>
    <property type="match status" value="1"/>
</dbReference>
<dbReference type="RefSeq" id="XP_031570715.1">
    <property type="nucleotide sequence ID" value="XM_031714855.1"/>
</dbReference>
<proteinExistence type="predicted"/>
<sequence>MAAIHWLVVSVLVVSLHMRTTSCGIIDDQACLNNVQRDCQCDIEVSGDEEEDKKLCNKLQSCANCMAVPRCESVFLYQFRSLLRTTIVMSQTTKICPNIHYEDLDKGLQKSCKGNGIVYDRCGRQCECYAGFYTNCFRVRKEFTQMSFEERRRFVNVYYKATTDPFLRDDFQKILFSHSEIPSDFLHHMPQIFFPWHRWFLLQAENFLQQIDCRVTIPYYQWTAAGKNVWRSTNPKDVWSGGPQGLGGNGVPPSYCVQDGKFREGNWHLPVSKGRGCLKRNFDKKCPLYTEKKLQKLLRSKTFKHFEETVREELHSAFHDCIGGDMPDNRKSGHTPEVLLHHAFMDKIWDQWQSKSDWHRYQYFTSLNFRMPVADLYPWQVLDSPNLPGEVGVAYQIFRETGAGDAGDARDEEFWVEPITDEYEPTVEDESIVEVEVLPDEEDK</sequence>
<keyword evidence="2" id="KW-0186">Copper</keyword>
<dbReference type="KEGG" id="aten:116305034"/>